<evidence type="ECO:0000256" key="1">
    <source>
        <dbReference type="SAM" id="MobiDB-lite"/>
    </source>
</evidence>
<evidence type="ECO:0000313" key="3">
    <source>
        <dbReference type="Proteomes" id="UP001458880"/>
    </source>
</evidence>
<dbReference type="EMBL" id="JASPKY010000062">
    <property type="protein sequence ID" value="KAK9744074.1"/>
    <property type="molecule type" value="Genomic_DNA"/>
</dbReference>
<organism evidence="2 3">
    <name type="scientific">Popillia japonica</name>
    <name type="common">Japanese beetle</name>
    <dbReference type="NCBI Taxonomy" id="7064"/>
    <lineage>
        <taxon>Eukaryota</taxon>
        <taxon>Metazoa</taxon>
        <taxon>Ecdysozoa</taxon>
        <taxon>Arthropoda</taxon>
        <taxon>Hexapoda</taxon>
        <taxon>Insecta</taxon>
        <taxon>Pterygota</taxon>
        <taxon>Neoptera</taxon>
        <taxon>Endopterygota</taxon>
        <taxon>Coleoptera</taxon>
        <taxon>Polyphaga</taxon>
        <taxon>Scarabaeiformia</taxon>
        <taxon>Scarabaeidae</taxon>
        <taxon>Rutelinae</taxon>
        <taxon>Popillia</taxon>
    </lineage>
</organism>
<comment type="caution">
    <text evidence="2">The sequence shown here is derived from an EMBL/GenBank/DDBJ whole genome shotgun (WGS) entry which is preliminary data.</text>
</comment>
<feature type="compositionally biased region" description="Acidic residues" evidence="1">
    <location>
        <begin position="67"/>
        <end position="83"/>
    </location>
</feature>
<gene>
    <name evidence="2" type="ORF">QE152_g8096</name>
</gene>
<sequence>MPRTKPDRERRLYNNKRKCNIVVVKLAKEATGKSTKLQPWERWVKEHRTTAHVPQLKVHKNQTDRLDDGEDIEDEAQGQEIEDAFTKEKNAHQQQERRESSTNK</sequence>
<evidence type="ECO:0000313" key="2">
    <source>
        <dbReference type="EMBL" id="KAK9744074.1"/>
    </source>
</evidence>
<feature type="region of interest" description="Disordered" evidence="1">
    <location>
        <begin position="52"/>
        <end position="104"/>
    </location>
</feature>
<name>A0AAW1MD85_POPJA</name>
<reference evidence="2 3" key="1">
    <citation type="journal article" date="2024" name="BMC Genomics">
        <title>De novo assembly and annotation of Popillia japonica's genome with initial clues to its potential as an invasive pest.</title>
        <authorList>
            <person name="Cucini C."/>
            <person name="Boschi S."/>
            <person name="Funari R."/>
            <person name="Cardaioli E."/>
            <person name="Iannotti N."/>
            <person name="Marturano G."/>
            <person name="Paoli F."/>
            <person name="Bruttini M."/>
            <person name="Carapelli A."/>
            <person name="Frati F."/>
            <person name="Nardi F."/>
        </authorList>
    </citation>
    <scope>NUCLEOTIDE SEQUENCE [LARGE SCALE GENOMIC DNA]</scope>
    <source>
        <strain evidence="2">DMR45628</strain>
    </source>
</reference>
<feature type="compositionally biased region" description="Basic and acidic residues" evidence="1">
    <location>
        <begin position="84"/>
        <end position="104"/>
    </location>
</feature>
<dbReference type="Proteomes" id="UP001458880">
    <property type="component" value="Unassembled WGS sequence"/>
</dbReference>
<protein>
    <submittedName>
        <fullName evidence="2">Uncharacterized protein</fullName>
    </submittedName>
</protein>
<keyword evidence="3" id="KW-1185">Reference proteome</keyword>
<dbReference type="AlphaFoldDB" id="A0AAW1MD85"/>
<proteinExistence type="predicted"/>
<accession>A0AAW1MD85</accession>